<keyword evidence="6 7" id="KW-0472">Membrane</keyword>
<proteinExistence type="inferred from homology"/>
<keyword evidence="4 8" id="KW-0812">Transmembrane</keyword>
<evidence type="ECO:0000313" key="10">
    <source>
        <dbReference type="EMBL" id="RKD24213.1"/>
    </source>
</evidence>
<keyword evidence="11" id="KW-1185">Reference proteome</keyword>
<feature type="domain" description="OmpA-like" evidence="9">
    <location>
        <begin position="124"/>
        <end position="243"/>
    </location>
</feature>
<dbReference type="InterPro" id="IPR025713">
    <property type="entry name" value="MotB-like_N_dom"/>
</dbReference>
<evidence type="ECO:0000256" key="7">
    <source>
        <dbReference type="PROSITE-ProRule" id="PRU00473"/>
    </source>
</evidence>
<dbReference type="Pfam" id="PF00691">
    <property type="entry name" value="OmpA"/>
    <property type="match status" value="1"/>
</dbReference>
<evidence type="ECO:0000256" key="5">
    <source>
        <dbReference type="ARBA" id="ARBA00022989"/>
    </source>
</evidence>
<dbReference type="InterPro" id="IPR036737">
    <property type="entry name" value="OmpA-like_sf"/>
</dbReference>
<dbReference type="InterPro" id="IPR006665">
    <property type="entry name" value="OmpA-like"/>
</dbReference>
<dbReference type="PANTHER" id="PTHR30329:SF21">
    <property type="entry name" value="LIPOPROTEIN YIAD-RELATED"/>
    <property type="match status" value="1"/>
</dbReference>
<gene>
    <name evidence="10" type="ORF">BEP19_07350</name>
</gene>
<evidence type="ECO:0000256" key="2">
    <source>
        <dbReference type="ARBA" id="ARBA00008914"/>
    </source>
</evidence>
<evidence type="ECO:0000256" key="4">
    <source>
        <dbReference type="ARBA" id="ARBA00022692"/>
    </source>
</evidence>
<dbReference type="RefSeq" id="WP_120189477.1">
    <property type="nucleotide sequence ID" value="NZ_MCHY01000008.1"/>
</dbReference>
<dbReference type="EMBL" id="MCHY01000008">
    <property type="protein sequence ID" value="RKD24213.1"/>
    <property type="molecule type" value="Genomic_DNA"/>
</dbReference>
<dbReference type="AlphaFoldDB" id="A0A419SJL9"/>
<organism evidence="10 11">
    <name type="scientific">Ammoniphilus oxalaticus</name>
    <dbReference type="NCBI Taxonomy" id="66863"/>
    <lineage>
        <taxon>Bacteria</taxon>
        <taxon>Bacillati</taxon>
        <taxon>Bacillota</taxon>
        <taxon>Bacilli</taxon>
        <taxon>Bacillales</taxon>
        <taxon>Paenibacillaceae</taxon>
        <taxon>Aneurinibacillus group</taxon>
        <taxon>Ammoniphilus</taxon>
    </lineage>
</organism>
<evidence type="ECO:0000256" key="3">
    <source>
        <dbReference type="ARBA" id="ARBA00022475"/>
    </source>
</evidence>
<evidence type="ECO:0000313" key="11">
    <source>
        <dbReference type="Proteomes" id="UP000284219"/>
    </source>
</evidence>
<dbReference type="Proteomes" id="UP000284219">
    <property type="component" value="Unassembled WGS sequence"/>
</dbReference>
<dbReference type="SUPFAM" id="SSF103088">
    <property type="entry name" value="OmpA-like"/>
    <property type="match status" value="1"/>
</dbReference>
<name>A0A419SJL9_9BACL</name>
<dbReference type="Gene3D" id="3.30.1330.60">
    <property type="entry name" value="OmpA-like domain"/>
    <property type="match status" value="1"/>
</dbReference>
<reference evidence="10 11" key="1">
    <citation type="submission" date="2016-08" db="EMBL/GenBank/DDBJ databases">
        <title>Novel Firmicute Genomes.</title>
        <authorList>
            <person name="Poppleton D.I."/>
            <person name="Gribaldo S."/>
        </authorList>
    </citation>
    <scope>NUCLEOTIDE SEQUENCE [LARGE SCALE GENOMIC DNA]</scope>
    <source>
        <strain evidence="10 11">RAOx-1</strain>
    </source>
</reference>
<dbReference type="GO" id="GO:0005886">
    <property type="term" value="C:plasma membrane"/>
    <property type="evidence" value="ECO:0007669"/>
    <property type="project" value="UniProtKB-SubCell"/>
</dbReference>
<evidence type="ECO:0000256" key="1">
    <source>
        <dbReference type="ARBA" id="ARBA00004162"/>
    </source>
</evidence>
<comment type="subcellular location">
    <subcellularLocation>
        <location evidence="1">Cell membrane</location>
        <topology evidence="1">Single-pass membrane protein</topology>
    </subcellularLocation>
</comment>
<dbReference type="PANTHER" id="PTHR30329">
    <property type="entry name" value="STATOR ELEMENT OF FLAGELLAR MOTOR COMPLEX"/>
    <property type="match status" value="1"/>
</dbReference>
<dbReference type="OrthoDB" id="9815217at2"/>
<evidence type="ECO:0000256" key="8">
    <source>
        <dbReference type="SAM" id="Phobius"/>
    </source>
</evidence>
<evidence type="ECO:0000256" key="6">
    <source>
        <dbReference type="ARBA" id="ARBA00023136"/>
    </source>
</evidence>
<keyword evidence="5 8" id="KW-1133">Transmembrane helix</keyword>
<keyword evidence="3" id="KW-1003">Cell membrane</keyword>
<comment type="similarity">
    <text evidence="2">Belongs to the MotB family.</text>
</comment>
<dbReference type="CDD" id="cd07185">
    <property type="entry name" value="OmpA_C-like"/>
    <property type="match status" value="1"/>
</dbReference>
<protein>
    <recommendedName>
        <fullName evidence="9">OmpA-like domain-containing protein</fullName>
    </recommendedName>
</protein>
<feature type="transmembrane region" description="Helical" evidence="8">
    <location>
        <begin position="20"/>
        <end position="43"/>
    </location>
</feature>
<accession>A0A419SJL9</accession>
<dbReference type="Pfam" id="PF13677">
    <property type="entry name" value="MotB_plug"/>
    <property type="match status" value="1"/>
</dbReference>
<sequence>MRRRSMLNELDEEKVDDSWLLPYADLLTLLLATFIAMLSISTIDAVKFDLMKNAFLTQFQGSDGILDGSIEPVPAEVQTEPLADDFPVDFETVKRNDLHSLKTSIDRYIEQNGLQAKVYTGLDEEELKITIRDHALFDSGSAAVKESSIGLAREISLMLAEYPQYRVEVSGHTDNVPIYNHEFADNWELSAQRAVNFMKLVLDEEGLNPSHFRAVGYGEYNSIGDNTTIEGRSKNRRVEMSIY</sequence>
<comment type="caution">
    <text evidence="10">The sequence shown here is derived from an EMBL/GenBank/DDBJ whole genome shotgun (WGS) entry which is preliminary data.</text>
</comment>
<dbReference type="InterPro" id="IPR050330">
    <property type="entry name" value="Bact_OuterMem_StrucFunc"/>
</dbReference>
<dbReference type="PROSITE" id="PS51123">
    <property type="entry name" value="OMPA_2"/>
    <property type="match status" value="1"/>
</dbReference>
<evidence type="ECO:0000259" key="9">
    <source>
        <dbReference type="PROSITE" id="PS51123"/>
    </source>
</evidence>